<dbReference type="Proteomes" id="UP000790347">
    <property type="component" value="Unassembled WGS sequence"/>
</dbReference>
<reference evidence="2" key="1">
    <citation type="submission" date="2013-05" db="EMBL/GenBank/DDBJ databases">
        <authorList>
            <person name="Yim A.K.Y."/>
            <person name="Chan T.F."/>
            <person name="Ji K.M."/>
            <person name="Liu X.Y."/>
            <person name="Zhou J.W."/>
            <person name="Li R.Q."/>
            <person name="Yang K.Y."/>
            <person name="Li J."/>
            <person name="Li M."/>
            <person name="Law P.T.W."/>
            <person name="Wu Y.L."/>
            <person name="Cai Z.L."/>
            <person name="Qin H."/>
            <person name="Bao Y."/>
            <person name="Leung R.K.K."/>
            <person name="Ng P.K.S."/>
            <person name="Zou J."/>
            <person name="Zhong X.J."/>
            <person name="Ran P.X."/>
            <person name="Zhong N.S."/>
            <person name="Liu Z.G."/>
            <person name="Tsui S.K.W."/>
        </authorList>
    </citation>
    <scope>NUCLEOTIDE SEQUENCE</scope>
    <source>
        <strain evidence="2">Derf</strain>
        <tissue evidence="2">Whole organism</tissue>
    </source>
</reference>
<feature type="compositionally biased region" description="Basic residues" evidence="1">
    <location>
        <begin position="60"/>
        <end position="69"/>
    </location>
</feature>
<dbReference type="EMBL" id="ASGP02000007">
    <property type="protein sequence ID" value="KAH9497977.1"/>
    <property type="molecule type" value="Genomic_DNA"/>
</dbReference>
<sequence>MKKVKQQQQQKCLRSSLKGDDDLHLDIIILPWTIFVGRSFVRSCNSISICVDPLCSSAQHKKKNRYGKHNKMDDKKNKNGIPPKNGPKPPVDTFPPGPSAIERPTANPLVNPPPCGPTLPPTATGLALAVIIVIIRSSSNNPAKKLVTICIKFR</sequence>
<dbReference type="AlphaFoldDB" id="A0A922HNJ6"/>
<proteinExistence type="predicted"/>
<evidence type="ECO:0000313" key="3">
    <source>
        <dbReference type="Proteomes" id="UP000790347"/>
    </source>
</evidence>
<gene>
    <name evidence="2" type="ORF">DERF_013907</name>
</gene>
<reference evidence="2" key="2">
    <citation type="journal article" date="2022" name="Res Sq">
        <title>Comparative Genomics Reveals Insights into the Divergent Evolution of Astigmatic Mites and Household Pest Adaptations.</title>
        <authorList>
            <person name="Xiong Q."/>
            <person name="Wan A.T.-Y."/>
            <person name="Liu X.-Y."/>
            <person name="Fung C.S.-H."/>
            <person name="Xiao X."/>
            <person name="Malainual N."/>
            <person name="Hou J."/>
            <person name="Wang L."/>
            <person name="Wang M."/>
            <person name="Yang K."/>
            <person name="Cui Y."/>
            <person name="Leung E."/>
            <person name="Nong W."/>
            <person name="Shin S.-K."/>
            <person name="Au S."/>
            <person name="Jeong K.Y."/>
            <person name="Chew F.T."/>
            <person name="Hui J."/>
            <person name="Leung T.F."/>
            <person name="Tungtrongchitr A."/>
            <person name="Zhong N."/>
            <person name="Liu Z."/>
            <person name="Tsui S."/>
        </authorList>
    </citation>
    <scope>NUCLEOTIDE SEQUENCE</scope>
    <source>
        <strain evidence="2">Derf</strain>
        <tissue evidence="2">Whole organism</tissue>
    </source>
</reference>
<feature type="compositionally biased region" description="Pro residues" evidence="1">
    <location>
        <begin position="84"/>
        <end position="98"/>
    </location>
</feature>
<evidence type="ECO:0000313" key="2">
    <source>
        <dbReference type="EMBL" id="KAH9497977.1"/>
    </source>
</evidence>
<comment type="caution">
    <text evidence="2">The sequence shown here is derived from an EMBL/GenBank/DDBJ whole genome shotgun (WGS) entry which is preliminary data.</text>
</comment>
<evidence type="ECO:0000256" key="1">
    <source>
        <dbReference type="SAM" id="MobiDB-lite"/>
    </source>
</evidence>
<keyword evidence="3" id="KW-1185">Reference proteome</keyword>
<organism evidence="2 3">
    <name type="scientific">Dermatophagoides farinae</name>
    <name type="common">American house dust mite</name>
    <dbReference type="NCBI Taxonomy" id="6954"/>
    <lineage>
        <taxon>Eukaryota</taxon>
        <taxon>Metazoa</taxon>
        <taxon>Ecdysozoa</taxon>
        <taxon>Arthropoda</taxon>
        <taxon>Chelicerata</taxon>
        <taxon>Arachnida</taxon>
        <taxon>Acari</taxon>
        <taxon>Acariformes</taxon>
        <taxon>Sarcoptiformes</taxon>
        <taxon>Astigmata</taxon>
        <taxon>Psoroptidia</taxon>
        <taxon>Analgoidea</taxon>
        <taxon>Pyroglyphidae</taxon>
        <taxon>Dermatophagoidinae</taxon>
        <taxon>Dermatophagoides</taxon>
    </lineage>
</organism>
<name>A0A922HNJ6_DERFA</name>
<accession>A0A922HNJ6</accession>
<protein>
    <submittedName>
        <fullName evidence="2">Uncharacterized protein</fullName>
    </submittedName>
</protein>
<feature type="region of interest" description="Disordered" evidence="1">
    <location>
        <begin position="60"/>
        <end position="112"/>
    </location>
</feature>